<name>A0A8X7C353_9ARAC</name>
<evidence type="ECO:0000313" key="2">
    <source>
        <dbReference type="Proteomes" id="UP000886998"/>
    </source>
</evidence>
<dbReference type="OrthoDB" id="6749631at2759"/>
<sequence length="151" mass="17818">SRLNCEKHPKYLGFILDQENLGHVHINNLVCKAQQRMKILKYISGRYWGVEARTLRYKYIVLIQPILEYGAQVYQVASASNLDKRSASRVITGHLNSCPKGIVLYEAYFQPLRLLRKYLLAKYFAKLISYGDQHRTSRYVRNWHNNSRLER</sequence>
<dbReference type="AlphaFoldDB" id="A0A8X7C353"/>
<accession>A0A8X7C353</accession>
<keyword evidence="2" id="KW-1185">Reference proteome</keyword>
<feature type="non-terminal residue" evidence="1">
    <location>
        <position position="1"/>
    </location>
</feature>
<dbReference type="EMBL" id="BMAV01010275">
    <property type="protein sequence ID" value="GFY55261.1"/>
    <property type="molecule type" value="Genomic_DNA"/>
</dbReference>
<gene>
    <name evidence="1" type="primary">AVEN_12846_1</name>
    <name evidence="1" type="ORF">TNIN_232011</name>
</gene>
<comment type="caution">
    <text evidence="1">The sequence shown here is derived from an EMBL/GenBank/DDBJ whole genome shotgun (WGS) entry which is preliminary data.</text>
</comment>
<proteinExistence type="predicted"/>
<dbReference type="Proteomes" id="UP000886998">
    <property type="component" value="Unassembled WGS sequence"/>
</dbReference>
<reference evidence="1" key="1">
    <citation type="submission" date="2020-08" db="EMBL/GenBank/DDBJ databases">
        <title>Multicomponent nature underlies the extraordinary mechanical properties of spider dragline silk.</title>
        <authorList>
            <person name="Kono N."/>
            <person name="Nakamura H."/>
            <person name="Mori M."/>
            <person name="Yoshida Y."/>
            <person name="Ohtoshi R."/>
            <person name="Malay A.D."/>
            <person name="Moran D.A.P."/>
            <person name="Tomita M."/>
            <person name="Numata K."/>
            <person name="Arakawa K."/>
        </authorList>
    </citation>
    <scope>NUCLEOTIDE SEQUENCE</scope>
</reference>
<organism evidence="1 2">
    <name type="scientific">Trichonephila inaurata madagascariensis</name>
    <dbReference type="NCBI Taxonomy" id="2747483"/>
    <lineage>
        <taxon>Eukaryota</taxon>
        <taxon>Metazoa</taxon>
        <taxon>Ecdysozoa</taxon>
        <taxon>Arthropoda</taxon>
        <taxon>Chelicerata</taxon>
        <taxon>Arachnida</taxon>
        <taxon>Araneae</taxon>
        <taxon>Araneomorphae</taxon>
        <taxon>Entelegynae</taxon>
        <taxon>Araneoidea</taxon>
        <taxon>Nephilidae</taxon>
        <taxon>Trichonephila</taxon>
        <taxon>Trichonephila inaurata</taxon>
    </lineage>
</organism>
<protein>
    <submittedName>
        <fullName evidence="1">RNase H domain-containing protein</fullName>
    </submittedName>
</protein>
<evidence type="ECO:0000313" key="1">
    <source>
        <dbReference type="EMBL" id="GFY55261.1"/>
    </source>
</evidence>